<comment type="subcellular location">
    <subcellularLocation>
        <location evidence="1">Cell membrane</location>
        <topology evidence="1">Multi-pass membrane protein</topology>
    </subcellularLocation>
    <subcellularLocation>
        <location evidence="7">Membrane</location>
        <topology evidence="7">Multi-pass membrane protein</topology>
    </subcellularLocation>
</comment>
<dbReference type="Proteomes" id="UP001500618">
    <property type="component" value="Unassembled WGS sequence"/>
</dbReference>
<dbReference type="InterPro" id="IPR000109">
    <property type="entry name" value="POT_fam"/>
</dbReference>
<dbReference type="SUPFAM" id="SSF103473">
    <property type="entry name" value="MFS general substrate transporter"/>
    <property type="match status" value="2"/>
</dbReference>
<accession>A0ABP4S651</accession>
<dbReference type="InterPro" id="IPR050171">
    <property type="entry name" value="MFS_Transporters"/>
</dbReference>
<feature type="transmembrane region" description="Helical" evidence="8">
    <location>
        <begin position="61"/>
        <end position="83"/>
    </location>
</feature>
<dbReference type="Pfam" id="PF00854">
    <property type="entry name" value="PTR2"/>
    <property type="match status" value="1"/>
</dbReference>
<evidence type="ECO:0000256" key="1">
    <source>
        <dbReference type="ARBA" id="ARBA00004651"/>
    </source>
</evidence>
<feature type="transmembrane region" description="Helical" evidence="8">
    <location>
        <begin position="158"/>
        <end position="178"/>
    </location>
</feature>
<feature type="transmembrane region" description="Helical" evidence="8">
    <location>
        <begin position="395"/>
        <end position="414"/>
    </location>
</feature>
<protein>
    <submittedName>
        <fullName evidence="9">Peptide MFS transporter</fullName>
    </submittedName>
</protein>
<feature type="transmembrane region" description="Helical" evidence="8">
    <location>
        <begin position="325"/>
        <end position="355"/>
    </location>
</feature>
<feature type="transmembrane region" description="Helical" evidence="8">
    <location>
        <begin position="95"/>
        <end position="112"/>
    </location>
</feature>
<dbReference type="Gene3D" id="1.20.1250.20">
    <property type="entry name" value="MFS general substrate transporter like domains"/>
    <property type="match status" value="1"/>
</dbReference>
<keyword evidence="2 7" id="KW-0813">Transport</keyword>
<keyword evidence="6 8" id="KW-0472">Membrane</keyword>
<keyword evidence="10" id="KW-1185">Reference proteome</keyword>
<dbReference type="CDD" id="cd17346">
    <property type="entry name" value="MFS_DtpA_like"/>
    <property type="match status" value="1"/>
</dbReference>
<dbReference type="InterPro" id="IPR018456">
    <property type="entry name" value="PTR2_symporter_CS"/>
</dbReference>
<feature type="transmembrane region" description="Helical" evidence="8">
    <location>
        <begin position="118"/>
        <end position="137"/>
    </location>
</feature>
<feature type="transmembrane region" description="Helical" evidence="8">
    <location>
        <begin position="462"/>
        <end position="482"/>
    </location>
</feature>
<evidence type="ECO:0000313" key="10">
    <source>
        <dbReference type="Proteomes" id="UP001500618"/>
    </source>
</evidence>
<dbReference type="EMBL" id="BAAANY010000007">
    <property type="protein sequence ID" value="GAA1668012.1"/>
    <property type="molecule type" value="Genomic_DNA"/>
</dbReference>
<dbReference type="RefSeq" id="WP_344308644.1">
    <property type="nucleotide sequence ID" value="NZ_BAAANY010000007.1"/>
</dbReference>
<dbReference type="PANTHER" id="PTHR23517">
    <property type="entry name" value="RESISTANCE PROTEIN MDTM, PUTATIVE-RELATED-RELATED"/>
    <property type="match status" value="1"/>
</dbReference>
<feature type="transmembrane region" description="Helical" evidence="8">
    <location>
        <begin position="435"/>
        <end position="456"/>
    </location>
</feature>
<feature type="transmembrane region" description="Helical" evidence="8">
    <location>
        <begin position="289"/>
        <end position="305"/>
    </location>
</feature>
<reference evidence="10" key="1">
    <citation type="journal article" date="2019" name="Int. J. Syst. Evol. Microbiol.">
        <title>The Global Catalogue of Microorganisms (GCM) 10K type strain sequencing project: providing services to taxonomists for standard genome sequencing and annotation.</title>
        <authorList>
            <consortium name="The Broad Institute Genomics Platform"/>
            <consortium name="The Broad Institute Genome Sequencing Center for Infectious Disease"/>
            <person name="Wu L."/>
            <person name="Ma J."/>
        </authorList>
    </citation>
    <scope>NUCLEOTIDE SEQUENCE [LARGE SCALE GENOMIC DNA]</scope>
    <source>
        <strain evidence="10">JCM 14718</strain>
    </source>
</reference>
<dbReference type="InterPro" id="IPR005279">
    <property type="entry name" value="Dipep/tripep_permease"/>
</dbReference>
<organism evidence="9 10">
    <name type="scientific">Fodinicola feengrottensis</name>
    <dbReference type="NCBI Taxonomy" id="435914"/>
    <lineage>
        <taxon>Bacteria</taxon>
        <taxon>Bacillati</taxon>
        <taxon>Actinomycetota</taxon>
        <taxon>Actinomycetes</taxon>
        <taxon>Mycobacteriales</taxon>
        <taxon>Fodinicola</taxon>
    </lineage>
</organism>
<dbReference type="InterPro" id="IPR036259">
    <property type="entry name" value="MFS_trans_sf"/>
</dbReference>
<comment type="similarity">
    <text evidence="7">Belongs to the major facilitator superfamily. Proton-dependent oligopeptide transporter (POT/PTR) (TC 2.A.17) family.</text>
</comment>
<feature type="transmembrane region" description="Helical" evidence="8">
    <location>
        <begin position="367"/>
        <end position="389"/>
    </location>
</feature>
<evidence type="ECO:0000256" key="8">
    <source>
        <dbReference type="SAM" id="Phobius"/>
    </source>
</evidence>
<comment type="caution">
    <text evidence="9">The sequence shown here is derived from an EMBL/GenBank/DDBJ whole genome shotgun (WGS) entry which is preliminary data.</text>
</comment>
<gene>
    <name evidence="9" type="ORF">GCM10009765_16660</name>
</gene>
<sequence>MSAPTAESAPRDTRFFGQPLGLATLFSTEFWERFSYYGMKAILLFYMYYETTQGGLAIPKATAAALVSIYGAMIYMSQVLGGWVADRLLGNQRSVLTGGVIIMLGHITLSIPGGGQPALYIALLLIIIGTGLLKTNVSKVVGDLYDKKDQRRDAGFSIFYIGINAGAFLAPLVVGAVYGATNFHVGFICAAVGMALGLVTYTLSRRLLGSASAHPISPLTAENRGSVFRNIGIGLCALIVLIAIAGFFRLLTVGLLVNVVSVLSILLPIAYFTVMLRSPRTSAVEKSRLWAYIPLFVTSVVFWLIEEQGSVVLAIFADQRTDLHAFGITLLPSFFQSINPLWVIVLAPIFAWAWTKLGSRQPSTPHKFAYGVAIAGLSYILMTVPGLLYGTTVKVSPFWLVGSYFIVIVAEMLVSPVGLSTTTRLAPAAFASQTMGLWFLSDAAAQGISAQVVGFYQASTEVFYFGAIGVGAIAVGVLLYLATPAIVQRMEGIN</sequence>
<evidence type="ECO:0000256" key="4">
    <source>
        <dbReference type="ARBA" id="ARBA00022692"/>
    </source>
</evidence>
<feature type="transmembrane region" description="Helical" evidence="8">
    <location>
        <begin position="254"/>
        <end position="277"/>
    </location>
</feature>
<dbReference type="NCBIfam" id="TIGR00924">
    <property type="entry name" value="yjdL_sub1_fam"/>
    <property type="match status" value="1"/>
</dbReference>
<evidence type="ECO:0000313" key="9">
    <source>
        <dbReference type="EMBL" id="GAA1668012.1"/>
    </source>
</evidence>
<evidence type="ECO:0000256" key="5">
    <source>
        <dbReference type="ARBA" id="ARBA00022989"/>
    </source>
</evidence>
<evidence type="ECO:0000256" key="6">
    <source>
        <dbReference type="ARBA" id="ARBA00023136"/>
    </source>
</evidence>
<evidence type="ECO:0000256" key="7">
    <source>
        <dbReference type="RuleBase" id="RU003755"/>
    </source>
</evidence>
<feature type="transmembrane region" description="Helical" evidence="8">
    <location>
        <begin position="227"/>
        <end position="248"/>
    </location>
</feature>
<name>A0ABP4S651_9ACTN</name>
<evidence type="ECO:0000256" key="3">
    <source>
        <dbReference type="ARBA" id="ARBA00022475"/>
    </source>
</evidence>
<keyword evidence="3" id="KW-1003">Cell membrane</keyword>
<dbReference type="PROSITE" id="PS01023">
    <property type="entry name" value="PTR2_2"/>
    <property type="match status" value="1"/>
</dbReference>
<dbReference type="PANTHER" id="PTHR23517:SF15">
    <property type="entry name" value="PROTON-DEPENDENT OLIGOPEPTIDE FAMILY TRANSPORT PROTEIN"/>
    <property type="match status" value="1"/>
</dbReference>
<keyword evidence="4 7" id="KW-0812">Transmembrane</keyword>
<feature type="transmembrane region" description="Helical" evidence="8">
    <location>
        <begin position="184"/>
        <end position="203"/>
    </location>
</feature>
<evidence type="ECO:0000256" key="2">
    <source>
        <dbReference type="ARBA" id="ARBA00022448"/>
    </source>
</evidence>
<proteinExistence type="inferred from homology"/>
<keyword evidence="5 8" id="KW-1133">Transmembrane helix</keyword>